<dbReference type="RefSeq" id="WP_138327893.1">
    <property type="nucleotide sequence ID" value="NZ_VCDI01000011.1"/>
</dbReference>
<keyword evidence="1" id="KW-1133">Transmembrane helix</keyword>
<comment type="caution">
    <text evidence="2">The sequence shown here is derived from an EMBL/GenBank/DDBJ whole genome shotgun (WGS) entry which is preliminary data.</text>
</comment>
<keyword evidence="3" id="KW-1185">Reference proteome</keyword>
<keyword evidence="1" id="KW-0472">Membrane</keyword>
<accession>A0A5R9J1J8</accession>
<dbReference type="Pfam" id="PF04224">
    <property type="entry name" value="DUF417"/>
    <property type="match status" value="1"/>
</dbReference>
<organism evidence="2 3">
    <name type="scientific">Lichenicoccus roseus</name>
    <dbReference type="NCBI Taxonomy" id="2683649"/>
    <lineage>
        <taxon>Bacteria</taxon>
        <taxon>Pseudomonadati</taxon>
        <taxon>Pseudomonadota</taxon>
        <taxon>Alphaproteobacteria</taxon>
        <taxon>Acetobacterales</taxon>
        <taxon>Acetobacteraceae</taxon>
        <taxon>Lichenicoccus</taxon>
    </lineage>
</organism>
<feature type="transmembrane region" description="Helical" evidence="1">
    <location>
        <begin position="131"/>
        <end position="153"/>
    </location>
</feature>
<dbReference type="AlphaFoldDB" id="A0A5R9J1J8"/>
<dbReference type="PANTHER" id="PTHR40106">
    <property type="entry name" value="INNER MEMBRANE PROTEIN RCLC"/>
    <property type="match status" value="1"/>
</dbReference>
<evidence type="ECO:0000313" key="3">
    <source>
        <dbReference type="Proteomes" id="UP000305654"/>
    </source>
</evidence>
<keyword evidence="1" id="KW-0812">Transmembrane</keyword>
<protein>
    <submittedName>
        <fullName evidence="2">DUF417 family protein</fullName>
    </submittedName>
</protein>
<dbReference type="OrthoDB" id="1118972at2"/>
<dbReference type="GO" id="GO:1901530">
    <property type="term" value="P:response to hypochlorite"/>
    <property type="evidence" value="ECO:0007669"/>
    <property type="project" value="TreeGrafter"/>
</dbReference>
<dbReference type="EMBL" id="VCDI01000011">
    <property type="protein sequence ID" value="TLU70733.1"/>
    <property type="molecule type" value="Genomic_DNA"/>
</dbReference>
<reference evidence="2 3" key="1">
    <citation type="submission" date="2019-05" db="EMBL/GenBank/DDBJ databases">
        <authorList>
            <person name="Pankratov T."/>
            <person name="Grouzdev D."/>
        </authorList>
    </citation>
    <scope>NUCLEOTIDE SEQUENCE [LARGE SCALE GENOMIC DNA]</scope>
    <source>
        <strain evidence="2 3">KEBCLARHB70R</strain>
    </source>
</reference>
<dbReference type="InterPro" id="IPR007339">
    <property type="entry name" value="RclC-like"/>
</dbReference>
<feature type="transmembrane region" description="Helical" evidence="1">
    <location>
        <begin position="90"/>
        <end position="111"/>
    </location>
</feature>
<feature type="transmembrane region" description="Helical" evidence="1">
    <location>
        <begin position="20"/>
        <end position="39"/>
    </location>
</feature>
<gene>
    <name evidence="2" type="ORF">FE263_20415</name>
</gene>
<name>A0A5R9J1J8_9PROT</name>
<feature type="transmembrane region" description="Helical" evidence="1">
    <location>
        <begin position="59"/>
        <end position="83"/>
    </location>
</feature>
<dbReference type="PANTHER" id="PTHR40106:SF1">
    <property type="entry name" value="INNER MEMBRANE PROTEIN RCLC"/>
    <property type="match status" value="1"/>
</dbReference>
<evidence type="ECO:0000313" key="2">
    <source>
        <dbReference type="EMBL" id="TLU70733.1"/>
    </source>
</evidence>
<proteinExistence type="predicted"/>
<evidence type="ECO:0000256" key="1">
    <source>
        <dbReference type="SAM" id="Phobius"/>
    </source>
</evidence>
<sequence length="177" mass="18651">MTPIANFGQTSLERIAIHPLRLAMVVIFFWFGLQKFTAYEAMGIAPLVSNSPLTSWLNVLGTQGASMVIGTSELTFGVLLAIGLRWPGSLAAMLGAFGSCVTFLTTLSFMVTTPGVWAPSGPPLLSGTTGVFLIKDIVLLATSVLLLAQALAYRRTMATIAEGRFAQTAAVTISPAL</sequence>
<dbReference type="Proteomes" id="UP000305654">
    <property type="component" value="Unassembled WGS sequence"/>
</dbReference>
<dbReference type="GO" id="GO:0005886">
    <property type="term" value="C:plasma membrane"/>
    <property type="evidence" value="ECO:0007669"/>
    <property type="project" value="TreeGrafter"/>
</dbReference>